<gene>
    <name evidence="2" type="ORF">I8Y21_006391</name>
</gene>
<proteinExistence type="predicted"/>
<evidence type="ECO:0000259" key="1">
    <source>
        <dbReference type="Pfam" id="PF13592"/>
    </source>
</evidence>
<dbReference type="Proteomes" id="UP000856143">
    <property type="component" value="Unassembled WGS sequence"/>
</dbReference>
<protein>
    <submittedName>
        <fullName evidence="2">IS630 family transposase</fullName>
    </submittedName>
</protein>
<feature type="non-terminal residue" evidence="2">
    <location>
        <position position="225"/>
    </location>
</feature>
<feature type="domain" description="Winged helix-turn helix" evidence="1">
    <location>
        <begin position="108"/>
        <end position="155"/>
    </location>
</feature>
<evidence type="ECO:0000313" key="3">
    <source>
        <dbReference type="Proteomes" id="UP000856143"/>
    </source>
</evidence>
<reference evidence="2" key="1">
    <citation type="journal article" date="2018" name="Genome Biol.">
        <title>SKESA: strategic k-mer extension for scrupulous assemblies.</title>
        <authorList>
            <person name="Souvorov A."/>
            <person name="Agarwala R."/>
            <person name="Lipman D.J."/>
        </authorList>
    </citation>
    <scope>NUCLEOTIDE SEQUENCE</scope>
    <source>
        <strain evidence="2">R404</strain>
    </source>
</reference>
<name>A0AAN5RHF7_KLEOX</name>
<dbReference type="Pfam" id="PF13592">
    <property type="entry name" value="HTH_33"/>
    <property type="match status" value="1"/>
</dbReference>
<accession>A0AAN5RHF7</accession>
<dbReference type="AlphaFoldDB" id="A0AAN5RHF7"/>
<organism evidence="2 3">
    <name type="scientific">Klebsiella oxytoca</name>
    <dbReference type="NCBI Taxonomy" id="571"/>
    <lineage>
        <taxon>Bacteria</taxon>
        <taxon>Pseudomonadati</taxon>
        <taxon>Pseudomonadota</taxon>
        <taxon>Gammaproteobacteria</taxon>
        <taxon>Enterobacterales</taxon>
        <taxon>Enterobacteriaceae</taxon>
        <taxon>Klebsiella/Raoultella group</taxon>
        <taxon>Klebsiella</taxon>
    </lineage>
</organism>
<dbReference type="Pfam" id="PF13384">
    <property type="entry name" value="HTH_23"/>
    <property type="match status" value="1"/>
</dbReference>
<comment type="caution">
    <text evidence="2">The sequence shown here is derived from an EMBL/GenBank/DDBJ whole genome shotgun (WGS) entry which is preliminary data.</text>
</comment>
<evidence type="ECO:0000313" key="2">
    <source>
        <dbReference type="EMBL" id="HAT1685519.1"/>
    </source>
</evidence>
<reference evidence="2" key="2">
    <citation type="submission" date="2020-11" db="EMBL/GenBank/DDBJ databases">
        <authorList>
            <consortium name="NCBI Pathogen Detection Project"/>
        </authorList>
    </citation>
    <scope>NUCLEOTIDE SEQUENCE</scope>
    <source>
        <strain evidence="2">R404</strain>
    </source>
</reference>
<dbReference type="NCBIfam" id="NF033545">
    <property type="entry name" value="transpos_IS630"/>
    <property type="match status" value="1"/>
</dbReference>
<dbReference type="EMBL" id="DACSEO010000258">
    <property type="protein sequence ID" value="HAT1685519.1"/>
    <property type="molecule type" value="Genomic_DNA"/>
</dbReference>
<dbReference type="InterPro" id="IPR047655">
    <property type="entry name" value="Transpos_IS630-like"/>
</dbReference>
<dbReference type="SUPFAM" id="SSF46689">
    <property type="entry name" value="Homeodomain-like"/>
    <property type="match status" value="1"/>
</dbReference>
<sequence length="225" mass="25462">MSRLPLLPRIERRMLKKTVQKSKDKGLCRRLTAILMLYTGLTVTAVAEHLCAARSSVGRWINLFIQFGVVGLVTHQPGRAKGYPEEVLLKMLRVPVESSPQVFGWPRSRWSVELLALALSELSGITFNKSSIYRWIRKAGIVWRRAAPTVNSPDPLYDQKVLAMRAELSKQDDEHLVFYEDEVDIDFNPKIGADWQLKGQQKQVVTPGINQKNYFAGVLNAKTGD</sequence>
<dbReference type="InterPro" id="IPR025959">
    <property type="entry name" value="Winged_HTH_dom"/>
</dbReference>
<dbReference type="InterPro" id="IPR009057">
    <property type="entry name" value="Homeodomain-like_sf"/>
</dbReference>